<reference evidence="3" key="2">
    <citation type="journal article" date="2023" name="Proc. Natl. Acad. Sci. U.S.A.">
        <title>A global phylogenomic analysis of the shiitake genus Lentinula.</title>
        <authorList>
            <person name="Sierra-Patev S."/>
            <person name="Min B."/>
            <person name="Naranjo-Ortiz M."/>
            <person name="Looney B."/>
            <person name="Konkel Z."/>
            <person name="Slot J.C."/>
            <person name="Sakamoto Y."/>
            <person name="Steenwyk J.L."/>
            <person name="Rokas A."/>
            <person name="Carro J."/>
            <person name="Camarero S."/>
            <person name="Ferreira P."/>
            <person name="Molpeceres G."/>
            <person name="Ruiz-Duenas F.J."/>
            <person name="Serrano A."/>
            <person name="Henrissat B."/>
            <person name="Drula E."/>
            <person name="Hughes K.W."/>
            <person name="Mata J.L."/>
            <person name="Ishikawa N.K."/>
            <person name="Vargas-Isla R."/>
            <person name="Ushijima S."/>
            <person name="Smith C.A."/>
            <person name="Donoghue J."/>
            <person name="Ahrendt S."/>
            <person name="Andreopoulos W."/>
            <person name="He G."/>
            <person name="LaButti K."/>
            <person name="Lipzen A."/>
            <person name="Ng V."/>
            <person name="Riley R."/>
            <person name="Sandor L."/>
            <person name="Barry K."/>
            <person name="Martinez A.T."/>
            <person name="Xiao Y."/>
            <person name="Gibbons J.G."/>
            <person name="Terashima K."/>
            <person name="Grigoriev I.V."/>
            <person name="Hibbett D."/>
        </authorList>
    </citation>
    <scope>NUCLEOTIDE SEQUENCE</scope>
    <source>
        <strain evidence="3">Sp2 HRB7682 ss15</strain>
    </source>
</reference>
<dbReference type="AlphaFoldDB" id="A0A9W9DS81"/>
<sequence>MSHHQAHPHSVHHVLNHQHAGQQQPQYIHYTGPPSSSNTDPSASSSSTSHNLDNNNAGTNNSNASSSSRTPRPTTTTPQSVLNNALSSSSSAPQPSSSSSSSMSTLTMTVAPQDTTTTKFVHHYAVPSVPYQYHHYQPAQLAHANSDRTGSTNGNGNITSNSDAAANTIVPAATSKTPVPLAVSTSVIPSSSNSGISTSTTAASANGSGSAGSSAGAGTGSTAPLVATGDWTRDLVHLAKTAELKKHALTLQLHTAHILSAHAALEQKSKSIQDVKEQRNKLESERTRLLTALRQVNEDRDKADLLEGDLERESTTLRHQILALSDGEYAVAKADVDRLRAELGQPALPSLQTMLDEKASTYLTERRLNGNGNASSHVASTSPAAPSAIPTATPTSFRNTFPPPSSTPSSAPASSSTNPNKKRPASSSIDASSSGGNSNGFDAIPAIPAKRPRGRPKGSKAQKRTT</sequence>
<feature type="region of interest" description="Disordered" evidence="2">
    <location>
        <begin position="187"/>
        <end position="220"/>
    </location>
</feature>
<name>A0A9W9DS81_9AGAR</name>
<dbReference type="Pfam" id="PF10146">
    <property type="entry name" value="zf-C4H2"/>
    <property type="match status" value="1"/>
</dbReference>
<dbReference type="PANTHER" id="PTHR31058:SF2">
    <property type="entry name" value="ZINC FINGER C4H2 DOMAIN-CONTAINING PROTEIN"/>
    <property type="match status" value="1"/>
</dbReference>
<evidence type="ECO:0000256" key="1">
    <source>
        <dbReference type="SAM" id="Coils"/>
    </source>
</evidence>
<feature type="region of interest" description="Disordered" evidence="2">
    <location>
        <begin position="368"/>
        <end position="466"/>
    </location>
</feature>
<feature type="compositionally biased region" description="Low complexity" evidence="2">
    <location>
        <begin position="34"/>
        <end position="107"/>
    </location>
</feature>
<dbReference type="PANTHER" id="PTHR31058">
    <property type="entry name" value="ZINC FINGER C4H2 DOMAIN-CONTAINING PROTEIN"/>
    <property type="match status" value="1"/>
</dbReference>
<comment type="caution">
    <text evidence="3">The sequence shown here is derived from an EMBL/GenBank/DDBJ whole genome shotgun (WGS) entry which is preliminary data.</text>
</comment>
<evidence type="ECO:0000256" key="2">
    <source>
        <dbReference type="SAM" id="MobiDB-lite"/>
    </source>
</evidence>
<dbReference type="InterPro" id="IPR018482">
    <property type="entry name" value="Znf-C4H2"/>
</dbReference>
<dbReference type="Proteomes" id="UP001150238">
    <property type="component" value="Unassembled WGS sequence"/>
</dbReference>
<organism evidence="3 4">
    <name type="scientific">Lentinula lateritia</name>
    <dbReference type="NCBI Taxonomy" id="40482"/>
    <lineage>
        <taxon>Eukaryota</taxon>
        <taxon>Fungi</taxon>
        <taxon>Dikarya</taxon>
        <taxon>Basidiomycota</taxon>
        <taxon>Agaricomycotina</taxon>
        <taxon>Agaricomycetes</taxon>
        <taxon>Agaricomycetidae</taxon>
        <taxon>Agaricales</taxon>
        <taxon>Marasmiineae</taxon>
        <taxon>Omphalotaceae</taxon>
        <taxon>Lentinula</taxon>
    </lineage>
</organism>
<feature type="compositionally biased region" description="Low complexity" evidence="2">
    <location>
        <begin position="407"/>
        <end position="443"/>
    </location>
</feature>
<feature type="compositionally biased region" description="Basic residues" evidence="2">
    <location>
        <begin position="1"/>
        <end position="16"/>
    </location>
</feature>
<feature type="coiled-coil region" evidence="1">
    <location>
        <begin position="265"/>
        <end position="299"/>
    </location>
</feature>
<reference evidence="3" key="1">
    <citation type="submission" date="2022-08" db="EMBL/GenBank/DDBJ databases">
        <authorList>
            <consortium name="DOE Joint Genome Institute"/>
            <person name="Min B."/>
            <person name="Riley R."/>
            <person name="Sierra-Patev S."/>
            <person name="Naranjo-Ortiz M."/>
            <person name="Looney B."/>
            <person name="Konkel Z."/>
            <person name="Slot J.C."/>
            <person name="Sakamoto Y."/>
            <person name="Steenwyk J.L."/>
            <person name="Rokas A."/>
            <person name="Carro J."/>
            <person name="Camarero S."/>
            <person name="Ferreira P."/>
            <person name="Molpeceres G."/>
            <person name="Ruiz-Duenas F.J."/>
            <person name="Serrano A."/>
            <person name="Henrissat B."/>
            <person name="Drula E."/>
            <person name="Hughes K.W."/>
            <person name="Mata J.L."/>
            <person name="Ishikawa N.K."/>
            <person name="Vargas-Isla R."/>
            <person name="Ushijima S."/>
            <person name="Smith C.A."/>
            <person name="Ahrendt S."/>
            <person name="Andreopoulos W."/>
            <person name="He G."/>
            <person name="Labutti K."/>
            <person name="Lipzen A."/>
            <person name="Ng V."/>
            <person name="Sandor L."/>
            <person name="Barry K."/>
            <person name="Martinez A.T."/>
            <person name="Xiao Y."/>
            <person name="Gibbons J.G."/>
            <person name="Terashima K."/>
            <person name="Hibbett D.S."/>
            <person name="Grigoriev I.V."/>
        </authorList>
    </citation>
    <scope>NUCLEOTIDE SEQUENCE</scope>
    <source>
        <strain evidence="3">Sp2 HRB7682 ss15</strain>
    </source>
</reference>
<keyword evidence="1" id="KW-0175">Coiled coil</keyword>
<dbReference type="EMBL" id="JANVFS010000013">
    <property type="protein sequence ID" value="KAJ4482874.1"/>
    <property type="molecule type" value="Genomic_DNA"/>
</dbReference>
<accession>A0A9W9DS81</accession>
<dbReference type="GO" id="GO:0005634">
    <property type="term" value="C:nucleus"/>
    <property type="evidence" value="ECO:0007669"/>
    <property type="project" value="TreeGrafter"/>
</dbReference>
<proteinExistence type="predicted"/>
<feature type="compositionally biased region" description="Basic residues" evidence="2">
    <location>
        <begin position="450"/>
        <end position="466"/>
    </location>
</feature>
<feature type="compositionally biased region" description="Low complexity" evidence="2">
    <location>
        <begin position="374"/>
        <end position="400"/>
    </location>
</feature>
<gene>
    <name evidence="3" type="ORF">C8J55DRAFT_45529</name>
</gene>
<evidence type="ECO:0000313" key="4">
    <source>
        <dbReference type="Proteomes" id="UP001150238"/>
    </source>
</evidence>
<evidence type="ECO:0000313" key="3">
    <source>
        <dbReference type="EMBL" id="KAJ4482874.1"/>
    </source>
</evidence>
<protein>
    <submittedName>
        <fullName evidence="3">Uncharacterized protein</fullName>
    </submittedName>
</protein>
<feature type="region of interest" description="Disordered" evidence="2">
    <location>
        <begin position="1"/>
        <end position="107"/>
    </location>
</feature>